<dbReference type="GO" id="GO:0005739">
    <property type="term" value="C:mitochondrion"/>
    <property type="evidence" value="ECO:0007669"/>
    <property type="project" value="UniProtKB-SubCell"/>
</dbReference>
<evidence type="ECO:0000313" key="8">
    <source>
        <dbReference type="Proteomes" id="UP000699462"/>
    </source>
</evidence>
<comment type="subcellular location">
    <subcellularLocation>
        <location evidence="1">Mitochondrion</location>
    </subcellularLocation>
</comment>
<keyword evidence="8" id="KW-1185">Reference proteome</keyword>
<gene>
    <name evidence="7" type="ORF">P879_11090</name>
</gene>
<comment type="caution">
    <text evidence="7">The sequence shown here is derived from an EMBL/GenBank/DDBJ whole genome shotgun (WGS) entry which is preliminary data.</text>
</comment>
<dbReference type="InterPro" id="IPR007648">
    <property type="entry name" value="ATPase_inhibitor_mt"/>
</dbReference>
<dbReference type="Pfam" id="PF04568">
    <property type="entry name" value="IATP"/>
    <property type="match status" value="1"/>
</dbReference>
<keyword evidence="3" id="KW-0809">Transit peptide</keyword>
<evidence type="ECO:0000256" key="3">
    <source>
        <dbReference type="ARBA" id="ARBA00022946"/>
    </source>
</evidence>
<dbReference type="Gene3D" id="1.20.5.500">
    <property type="entry name" value="Single helix bin"/>
    <property type="match status" value="1"/>
</dbReference>
<comment type="similarity">
    <text evidence="2">Belongs to the ATPase inhibitor family.</text>
</comment>
<keyword evidence="5" id="KW-0496">Mitochondrion</keyword>
<sequence length="83" mass="8898">MFAGSEPGAGAGKGGGAGGSIREAGGSMGKRAAALEDEYFRRRVSLSLKNRLRITQRYEQIVILYASTTSGVLFDRNHIHKVT</sequence>
<feature type="compositionally biased region" description="Gly residues" evidence="6">
    <location>
        <begin position="7"/>
        <end position="19"/>
    </location>
</feature>
<evidence type="ECO:0000313" key="7">
    <source>
        <dbReference type="EMBL" id="KAF8565306.1"/>
    </source>
</evidence>
<reference evidence="7 8" key="1">
    <citation type="submission" date="2019-07" db="EMBL/GenBank/DDBJ databases">
        <title>Annotation for the trematode Paragonimus westermani.</title>
        <authorList>
            <person name="Choi Y.-J."/>
        </authorList>
    </citation>
    <scope>NUCLEOTIDE SEQUENCE [LARGE SCALE GENOMIC DNA]</scope>
    <source>
        <strain evidence="7">180907_Pwestermani</strain>
    </source>
</reference>
<feature type="region of interest" description="Disordered" evidence="6">
    <location>
        <begin position="1"/>
        <end position="24"/>
    </location>
</feature>
<accession>A0A8T0DDB0</accession>
<evidence type="ECO:0000256" key="1">
    <source>
        <dbReference type="ARBA" id="ARBA00004173"/>
    </source>
</evidence>
<evidence type="ECO:0000256" key="2">
    <source>
        <dbReference type="ARBA" id="ARBA00010901"/>
    </source>
</evidence>
<keyword evidence="4" id="KW-0175">Coiled coil</keyword>
<evidence type="ECO:0000256" key="5">
    <source>
        <dbReference type="ARBA" id="ARBA00023128"/>
    </source>
</evidence>
<dbReference type="PANTHER" id="PTHR48417">
    <property type="entry name" value="ATP SYNTHASE F1 SUBUNIT EPSILON"/>
    <property type="match status" value="1"/>
</dbReference>
<dbReference type="EMBL" id="JTDF01006990">
    <property type="protein sequence ID" value="KAF8565306.1"/>
    <property type="molecule type" value="Genomic_DNA"/>
</dbReference>
<dbReference type="GO" id="GO:0042030">
    <property type="term" value="F:ATPase inhibitor activity"/>
    <property type="evidence" value="ECO:0007669"/>
    <property type="project" value="InterPro"/>
</dbReference>
<name>A0A8T0DDB0_9TREM</name>
<evidence type="ECO:0000256" key="4">
    <source>
        <dbReference type="ARBA" id="ARBA00023054"/>
    </source>
</evidence>
<evidence type="ECO:0000256" key="6">
    <source>
        <dbReference type="SAM" id="MobiDB-lite"/>
    </source>
</evidence>
<proteinExistence type="inferred from homology"/>
<dbReference type="SUPFAM" id="SSF64602">
    <property type="entry name" value="F1 ATPase inhibitor, IF1, C-terminal domain"/>
    <property type="match status" value="1"/>
</dbReference>
<dbReference type="PANTHER" id="PTHR48417:SF1">
    <property type="entry name" value="ATP SYNTHASE F1 SUBUNIT EPSILON"/>
    <property type="match status" value="1"/>
</dbReference>
<dbReference type="Proteomes" id="UP000699462">
    <property type="component" value="Unassembled WGS sequence"/>
</dbReference>
<organism evidence="7 8">
    <name type="scientific">Paragonimus westermani</name>
    <dbReference type="NCBI Taxonomy" id="34504"/>
    <lineage>
        <taxon>Eukaryota</taxon>
        <taxon>Metazoa</taxon>
        <taxon>Spiralia</taxon>
        <taxon>Lophotrochozoa</taxon>
        <taxon>Platyhelminthes</taxon>
        <taxon>Trematoda</taxon>
        <taxon>Digenea</taxon>
        <taxon>Plagiorchiida</taxon>
        <taxon>Troglotremata</taxon>
        <taxon>Troglotrematidae</taxon>
        <taxon>Paragonimus</taxon>
    </lineage>
</organism>
<dbReference type="AlphaFoldDB" id="A0A8T0DDB0"/>
<protein>
    <submittedName>
        <fullName evidence="7">Uncharacterized protein</fullName>
    </submittedName>
</protein>